<dbReference type="Pfam" id="PF02559">
    <property type="entry name" value="CarD_TRCF_RID"/>
    <property type="match status" value="1"/>
</dbReference>
<organism evidence="12">
    <name type="scientific">Guillardia theta (strain CCMP2712)</name>
    <name type="common">Cryptophyte</name>
    <dbReference type="NCBI Taxonomy" id="905079"/>
    <lineage>
        <taxon>Eukaryota</taxon>
        <taxon>Cryptophyceae</taxon>
        <taxon>Pyrenomonadales</taxon>
        <taxon>Geminigeraceae</taxon>
        <taxon>Guillardia</taxon>
    </lineage>
</organism>
<evidence type="ECO:0000256" key="9">
    <source>
        <dbReference type="SAM" id="MobiDB-lite"/>
    </source>
</evidence>
<reference evidence="12 14" key="1">
    <citation type="journal article" date="2012" name="Nature">
        <title>Algal genomes reveal evolutionary mosaicism and the fate of nucleomorphs.</title>
        <authorList>
            <consortium name="DOE Joint Genome Institute"/>
            <person name="Curtis B.A."/>
            <person name="Tanifuji G."/>
            <person name="Burki F."/>
            <person name="Gruber A."/>
            <person name="Irimia M."/>
            <person name="Maruyama S."/>
            <person name="Arias M.C."/>
            <person name="Ball S.G."/>
            <person name="Gile G.H."/>
            <person name="Hirakawa Y."/>
            <person name="Hopkins J.F."/>
            <person name="Kuo A."/>
            <person name="Rensing S.A."/>
            <person name="Schmutz J."/>
            <person name="Symeonidi A."/>
            <person name="Elias M."/>
            <person name="Eveleigh R.J."/>
            <person name="Herman E.K."/>
            <person name="Klute M.J."/>
            <person name="Nakayama T."/>
            <person name="Obornik M."/>
            <person name="Reyes-Prieto A."/>
            <person name="Armbrust E.V."/>
            <person name="Aves S.J."/>
            <person name="Beiko R.G."/>
            <person name="Coutinho P."/>
            <person name="Dacks J.B."/>
            <person name="Durnford D.G."/>
            <person name="Fast N.M."/>
            <person name="Green B.R."/>
            <person name="Grisdale C.J."/>
            <person name="Hempel F."/>
            <person name="Henrissat B."/>
            <person name="Hoppner M.P."/>
            <person name="Ishida K."/>
            <person name="Kim E."/>
            <person name="Koreny L."/>
            <person name="Kroth P.G."/>
            <person name="Liu Y."/>
            <person name="Malik S.B."/>
            <person name="Maier U.G."/>
            <person name="McRose D."/>
            <person name="Mock T."/>
            <person name="Neilson J.A."/>
            <person name="Onodera N.T."/>
            <person name="Poole A.M."/>
            <person name="Pritham E.J."/>
            <person name="Richards T.A."/>
            <person name="Rocap G."/>
            <person name="Roy S.W."/>
            <person name="Sarai C."/>
            <person name="Schaack S."/>
            <person name="Shirato S."/>
            <person name="Slamovits C.H."/>
            <person name="Spencer D.F."/>
            <person name="Suzuki S."/>
            <person name="Worden A.Z."/>
            <person name="Zauner S."/>
            <person name="Barry K."/>
            <person name="Bell C."/>
            <person name="Bharti A.K."/>
            <person name="Crow J.A."/>
            <person name="Grimwood J."/>
            <person name="Kramer R."/>
            <person name="Lindquist E."/>
            <person name="Lucas S."/>
            <person name="Salamov A."/>
            <person name="McFadden G.I."/>
            <person name="Lane C.E."/>
            <person name="Keeling P.J."/>
            <person name="Gray M.W."/>
            <person name="Grigoriev I.V."/>
            <person name="Archibald J.M."/>
        </authorList>
    </citation>
    <scope>NUCLEOTIDE SEQUENCE</scope>
    <source>
        <strain evidence="12 14">CCMP2712</strain>
    </source>
</reference>
<keyword evidence="8" id="KW-0234">DNA repair</keyword>
<evidence type="ECO:0000256" key="6">
    <source>
        <dbReference type="ARBA" id="ARBA00022840"/>
    </source>
</evidence>
<proteinExistence type="predicted"/>
<dbReference type="GO" id="GO:0006281">
    <property type="term" value="P:DNA repair"/>
    <property type="evidence" value="ECO:0007669"/>
    <property type="project" value="UniProtKB-KW"/>
</dbReference>
<dbReference type="SUPFAM" id="SSF52540">
    <property type="entry name" value="P-loop containing nucleoside triphosphate hydrolases"/>
    <property type="match status" value="2"/>
</dbReference>
<name>L1JQ88_GUITC</name>
<comment type="subcellular location">
    <subcellularLocation>
        <location evidence="1">Plastid</location>
        <location evidence="1">Chloroplast</location>
    </subcellularLocation>
</comment>
<evidence type="ECO:0000313" key="14">
    <source>
        <dbReference type="Proteomes" id="UP000011087"/>
    </source>
</evidence>
<accession>L1JQ88</accession>
<keyword evidence="4" id="KW-0378">Hydrolase</keyword>
<evidence type="ECO:0000256" key="7">
    <source>
        <dbReference type="ARBA" id="ARBA00023125"/>
    </source>
</evidence>
<dbReference type="GeneID" id="17306858"/>
<dbReference type="GO" id="GO:0005524">
    <property type="term" value="F:ATP binding"/>
    <property type="evidence" value="ECO:0007669"/>
    <property type="project" value="UniProtKB-KW"/>
</dbReference>
<dbReference type="PROSITE" id="PS51192">
    <property type="entry name" value="HELICASE_ATP_BIND_1"/>
    <property type="match status" value="1"/>
</dbReference>
<dbReference type="AlphaFoldDB" id="L1JQ88"/>
<dbReference type="InterPro" id="IPR011545">
    <property type="entry name" value="DEAD/DEAH_box_helicase_dom"/>
</dbReference>
<keyword evidence="3" id="KW-0227">DNA damage</keyword>
<keyword evidence="2" id="KW-0547">Nucleotide-binding</keyword>
<evidence type="ECO:0000256" key="3">
    <source>
        <dbReference type="ARBA" id="ARBA00022763"/>
    </source>
</evidence>
<dbReference type="Pfam" id="PF00270">
    <property type="entry name" value="DEAD"/>
    <property type="match status" value="1"/>
</dbReference>
<dbReference type="SMART" id="SM00490">
    <property type="entry name" value="HELICc"/>
    <property type="match status" value="1"/>
</dbReference>
<feature type="compositionally biased region" description="Basic and acidic residues" evidence="9">
    <location>
        <begin position="12"/>
        <end position="22"/>
    </location>
</feature>
<dbReference type="Gene3D" id="3.40.50.300">
    <property type="entry name" value="P-loop containing nucleotide triphosphate hydrolases"/>
    <property type="match status" value="2"/>
</dbReference>
<dbReference type="PROSITE" id="PS51194">
    <property type="entry name" value="HELICASE_CTER"/>
    <property type="match status" value="1"/>
</dbReference>
<dbReference type="EnsemblProtists" id="EKX50243">
    <property type="protein sequence ID" value="EKX50243"/>
    <property type="gene ID" value="GUITHDRAFT_104057"/>
</dbReference>
<dbReference type="InterPro" id="IPR001650">
    <property type="entry name" value="Helicase_C-like"/>
</dbReference>
<keyword evidence="7" id="KW-0238">DNA-binding</keyword>
<dbReference type="PANTHER" id="PTHR47964:SF1">
    <property type="entry name" value="ATP-DEPENDENT DNA HELICASE HOMOLOG RECG, CHLOROPLASTIC"/>
    <property type="match status" value="1"/>
</dbReference>
<dbReference type="InterPro" id="IPR003711">
    <property type="entry name" value="CarD-like/TRCF_RID"/>
</dbReference>
<dbReference type="Proteomes" id="UP000011087">
    <property type="component" value="Unassembled WGS sequence"/>
</dbReference>
<evidence type="ECO:0000256" key="2">
    <source>
        <dbReference type="ARBA" id="ARBA00022741"/>
    </source>
</evidence>
<dbReference type="CDD" id="cd17991">
    <property type="entry name" value="DEXHc_TRCF"/>
    <property type="match status" value="1"/>
</dbReference>
<dbReference type="PANTHER" id="PTHR47964">
    <property type="entry name" value="ATP-DEPENDENT DNA HELICASE HOMOLOG RECG, CHLOROPLASTIC"/>
    <property type="match status" value="1"/>
</dbReference>
<dbReference type="InterPro" id="IPR027417">
    <property type="entry name" value="P-loop_NTPase"/>
</dbReference>
<dbReference type="SMART" id="SM01058">
    <property type="entry name" value="CarD_TRCF"/>
    <property type="match status" value="1"/>
</dbReference>
<feature type="domain" description="Helicase C-terminal" evidence="11">
    <location>
        <begin position="358"/>
        <end position="509"/>
    </location>
</feature>
<evidence type="ECO:0000256" key="5">
    <source>
        <dbReference type="ARBA" id="ARBA00022806"/>
    </source>
</evidence>
<evidence type="ECO:0000259" key="10">
    <source>
        <dbReference type="PROSITE" id="PS51192"/>
    </source>
</evidence>
<dbReference type="Gene3D" id="2.40.10.170">
    <property type="match status" value="1"/>
</dbReference>
<dbReference type="KEGG" id="gtt:GUITHDRAFT_104057"/>
<dbReference type="RefSeq" id="XP_005837223.1">
    <property type="nucleotide sequence ID" value="XM_005837166.1"/>
</dbReference>
<dbReference type="GO" id="GO:0009507">
    <property type="term" value="C:chloroplast"/>
    <property type="evidence" value="ECO:0007669"/>
    <property type="project" value="UniProtKB-SubCell"/>
</dbReference>
<dbReference type="GO" id="GO:0003677">
    <property type="term" value="F:DNA binding"/>
    <property type="evidence" value="ECO:0007669"/>
    <property type="project" value="UniProtKB-KW"/>
</dbReference>
<feature type="domain" description="Helicase ATP-binding" evidence="10">
    <location>
        <begin position="175"/>
        <end position="336"/>
    </location>
</feature>
<evidence type="ECO:0000313" key="12">
    <source>
        <dbReference type="EMBL" id="EKX50243.1"/>
    </source>
</evidence>
<reference evidence="14" key="2">
    <citation type="submission" date="2012-11" db="EMBL/GenBank/DDBJ databases">
        <authorList>
            <person name="Kuo A."/>
            <person name="Curtis B.A."/>
            <person name="Tanifuji G."/>
            <person name="Burki F."/>
            <person name="Gruber A."/>
            <person name="Irimia M."/>
            <person name="Maruyama S."/>
            <person name="Arias M.C."/>
            <person name="Ball S.G."/>
            <person name="Gile G.H."/>
            <person name="Hirakawa Y."/>
            <person name="Hopkins J.F."/>
            <person name="Rensing S.A."/>
            <person name="Schmutz J."/>
            <person name="Symeonidi A."/>
            <person name="Elias M."/>
            <person name="Eveleigh R.J."/>
            <person name="Herman E.K."/>
            <person name="Klute M.J."/>
            <person name="Nakayama T."/>
            <person name="Obornik M."/>
            <person name="Reyes-Prieto A."/>
            <person name="Armbrust E.V."/>
            <person name="Aves S.J."/>
            <person name="Beiko R.G."/>
            <person name="Coutinho P."/>
            <person name="Dacks J.B."/>
            <person name="Durnford D.G."/>
            <person name="Fast N.M."/>
            <person name="Green B.R."/>
            <person name="Grisdale C."/>
            <person name="Hempe F."/>
            <person name="Henrissat B."/>
            <person name="Hoppner M.P."/>
            <person name="Ishida K.-I."/>
            <person name="Kim E."/>
            <person name="Koreny L."/>
            <person name="Kroth P.G."/>
            <person name="Liu Y."/>
            <person name="Malik S.-B."/>
            <person name="Maier U.G."/>
            <person name="McRose D."/>
            <person name="Mock T."/>
            <person name="Neilson J.A."/>
            <person name="Onodera N.T."/>
            <person name="Poole A.M."/>
            <person name="Pritham E.J."/>
            <person name="Richards T.A."/>
            <person name="Rocap G."/>
            <person name="Roy S.W."/>
            <person name="Sarai C."/>
            <person name="Schaack S."/>
            <person name="Shirato S."/>
            <person name="Slamovits C.H."/>
            <person name="Spencer D.F."/>
            <person name="Suzuki S."/>
            <person name="Worden A.Z."/>
            <person name="Zauner S."/>
            <person name="Barry K."/>
            <person name="Bell C."/>
            <person name="Bharti A.K."/>
            <person name="Crow J.A."/>
            <person name="Grimwood J."/>
            <person name="Kramer R."/>
            <person name="Lindquist E."/>
            <person name="Lucas S."/>
            <person name="Salamov A."/>
            <person name="McFadden G.I."/>
            <person name="Lane C.E."/>
            <person name="Keeling P.J."/>
            <person name="Gray M.W."/>
            <person name="Grigoriev I.V."/>
            <person name="Archibald J.M."/>
        </authorList>
    </citation>
    <scope>NUCLEOTIDE SEQUENCE</scope>
    <source>
        <strain evidence="14">CCMP2712</strain>
    </source>
</reference>
<sequence>MKNPGGTMSGKIKPESQVKEAETTTADPTSLFKQNELVVHSQHGIAKYLRVEYMSMQDEAPKPFMVLQFADGVLKESFTQQSMVTKYFASGVGYAAEEPKLDHLSRPEVWTKRKAKAKRTLKKLAHDVIKLQAVRKQNKREPYKMPGHKTDFDDLFPHEPTADQLKAFRDIEQDLCSRDIPMDRLVCGDVGFGKTEVAMRALFLCVSQQRQAILLAPTTVLAIQHFRTVQSRFKSFGLRPALLNRFVPAKTRRELLQQVADGEVDILVGTHAVLSSKISFRSLGLVVIDEEQRFGVNQKEKLKTLSVGIDVLTLSATPIPRTLHMAMSGLRDMTVMRTPPRSKKEVETHVAKFSERLLLKALQLELDRAGQTFCVVPRIADIDQVVATLYRLAPAARVLVAHGELKDLEERLIKFSEGGADVLVCTPIIESGLDIHTANTIFVFNSHYFGLSSLYQLRGRVGRGSTQAHAYFTFPPDSELSSESQQRLAAITRYTSLGSGYELAQRDLEIRGAGSLLGAEQSGEANEVGVELYMQMLKEIVAEIEEKAIIEQTKR</sequence>
<evidence type="ECO:0000256" key="8">
    <source>
        <dbReference type="ARBA" id="ARBA00023204"/>
    </source>
</evidence>
<keyword evidence="6" id="KW-0067">ATP-binding</keyword>
<dbReference type="OMA" id="FEYIDLA"/>
<reference evidence="13" key="3">
    <citation type="submission" date="2016-03" db="UniProtKB">
        <authorList>
            <consortium name="EnsemblProtists"/>
        </authorList>
    </citation>
    <scope>IDENTIFICATION</scope>
</reference>
<dbReference type="InterPro" id="IPR036101">
    <property type="entry name" value="CarD-like/TRCF_RID_sf"/>
</dbReference>
<dbReference type="InterPro" id="IPR014001">
    <property type="entry name" value="Helicase_ATP-bd"/>
</dbReference>
<dbReference type="Pfam" id="PF00271">
    <property type="entry name" value="Helicase_C"/>
    <property type="match status" value="1"/>
</dbReference>
<dbReference type="PaxDb" id="55529-EKX50243"/>
<gene>
    <name evidence="12" type="ORF">GUITHDRAFT_104057</name>
</gene>
<dbReference type="SMART" id="SM00487">
    <property type="entry name" value="DEXDc"/>
    <property type="match status" value="1"/>
</dbReference>
<dbReference type="eggNOG" id="KOG0344">
    <property type="taxonomic scope" value="Eukaryota"/>
</dbReference>
<protein>
    <recommendedName>
        <fullName evidence="15">Helicase ATP-binding domain-containing protein</fullName>
    </recommendedName>
</protein>
<feature type="region of interest" description="Disordered" evidence="9">
    <location>
        <begin position="1"/>
        <end position="27"/>
    </location>
</feature>
<keyword evidence="5" id="KW-0347">Helicase</keyword>
<dbReference type="SUPFAM" id="SSF141259">
    <property type="entry name" value="CarD-like"/>
    <property type="match status" value="1"/>
</dbReference>
<evidence type="ECO:0000259" key="11">
    <source>
        <dbReference type="PROSITE" id="PS51194"/>
    </source>
</evidence>
<evidence type="ECO:0008006" key="15">
    <source>
        <dbReference type="Google" id="ProtNLM"/>
    </source>
</evidence>
<keyword evidence="14" id="KW-1185">Reference proteome</keyword>
<dbReference type="HOGENOM" id="CLU_005122_8_2_1"/>
<dbReference type="GO" id="GO:0003678">
    <property type="term" value="F:DNA helicase activity"/>
    <property type="evidence" value="ECO:0007669"/>
    <property type="project" value="TreeGrafter"/>
</dbReference>
<dbReference type="OrthoDB" id="5567at2759"/>
<dbReference type="EMBL" id="JH992979">
    <property type="protein sequence ID" value="EKX50243.1"/>
    <property type="molecule type" value="Genomic_DNA"/>
</dbReference>
<evidence type="ECO:0000256" key="4">
    <source>
        <dbReference type="ARBA" id="ARBA00022801"/>
    </source>
</evidence>
<evidence type="ECO:0000313" key="13">
    <source>
        <dbReference type="EnsemblProtists" id="EKX50243"/>
    </source>
</evidence>
<dbReference type="InterPro" id="IPR047112">
    <property type="entry name" value="RecG/Mfd"/>
</dbReference>
<dbReference type="STRING" id="905079.L1JQ88"/>
<evidence type="ECO:0000256" key="1">
    <source>
        <dbReference type="ARBA" id="ARBA00004229"/>
    </source>
</evidence>
<dbReference type="GO" id="GO:0016787">
    <property type="term" value="F:hydrolase activity"/>
    <property type="evidence" value="ECO:0007669"/>
    <property type="project" value="UniProtKB-KW"/>
</dbReference>